<dbReference type="EMBL" id="JAOPGA020001067">
    <property type="protein sequence ID" value="KAL0484719.1"/>
    <property type="molecule type" value="Genomic_DNA"/>
</dbReference>
<organism evidence="2 3">
    <name type="scientific">Acrasis kona</name>
    <dbReference type="NCBI Taxonomy" id="1008807"/>
    <lineage>
        <taxon>Eukaryota</taxon>
        <taxon>Discoba</taxon>
        <taxon>Heterolobosea</taxon>
        <taxon>Tetramitia</taxon>
        <taxon>Eutetramitia</taxon>
        <taxon>Acrasidae</taxon>
        <taxon>Acrasis</taxon>
    </lineage>
</organism>
<keyword evidence="1" id="KW-0472">Membrane</keyword>
<keyword evidence="1" id="KW-0812">Transmembrane</keyword>
<feature type="transmembrane region" description="Helical" evidence="1">
    <location>
        <begin position="73"/>
        <end position="92"/>
    </location>
</feature>
<keyword evidence="3" id="KW-1185">Reference proteome</keyword>
<reference evidence="2 3" key="1">
    <citation type="submission" date="2024-03" db="EMBL/GenBank/DDBJ databases">
        <title>The Acrasis kona genome and developmental transcriptomes reveal deep origins of eukaryotic multicellular pathways.</title>
        <authorList>
            <person name="Sheikh S."/>
            <person name="Fu C.-J."/>
            <person name="Brown M.W."/>
            <person name="Baldauf S.L."/>
        </authorList>
    </citation>
    <scope>NUCLEOTIDE SEQUENCE [LARGE SCALE GENOMIC DNA]</scope>
    <source>
        <strain evidence="2 3">ATCC MYA-3509</strain>
    </source>
</reference>
<evidence type="ECO:0000313" key="3">
    <source>
        <dbReference type="Proteomes" id="UP001431209"/>
    </source>
</evidence>
<feature type="transmembrane region" description="Helical" evidence="1">
    <location>
        <begin position="124"/>
        <end position="148"/>
    </location>
</feature>
<comment type="caution">
    <text evidence="2">The sequence shown here is derived from an EMBL/GenBank/DDBJ whole genome shotgun (WGS) entry which is preliminary data.</text>
</comment>
<dbReference type="AlphaFoldDB" id="A0AAW2Z5M6"/>
<feature type="transmembrane region" description="Helical" evidence="1">
    <location>
        <begin position="98"/>
        <end position="117"/>
    </location>
</feature>
<evidence type="ECO:0000256" key="1">
    <source>
        <dbReference type="SAM" id="Phobius"/>
    </source>
</evidence>
<sequence>MFGTLIQWINDCHTPFVLTYVAVYTLLAESVPLFVTKNNSNAWTSQMSWNVTLKSLRFQIVNYIIYHEKKFSIVVHAITFLMDAVLWTIYFHHLLVDVPVWAYCFLFSLTSFQILTYDDNKLKIVLILINLTLVAVGDLLYTLLLLPYLSREPTFGIVSILLFVNAFLRAVSHIPERLPINYYGLGNKIPIKNWFLDPKARNHILSNPYIVTSSFIWGIATELQAGVPLRLLSSCLVLLVTKLSFVFPGLDMDEIYQRAQKISDEGWHVDDDGRNLFPSHKEKSM</sequence>
<evidence type="ECO:0000313" key="2">
    <source>
        <dbReference type="EMBL" id="KAL0484719.1"/>
    </source>
</evidence>
<dbReference type="Proteomes" id="UP001431209">
    <property type="component" value="Unassembled WGS sequence"/>
</dbReference>
<accession>A0AAW2Z5M6</accession>
<feature type="transmembrane region" description="Helical" evidence="1">
    <location>
        <begin position="154"/>
        <end position="171"/>
    </location>
</feature>
<protein>
    <submittedName>
        <fullName evidence="2">Uncharacterized protein</fullName>
    </submittedName>
</protein>
<name>A0AAW2Z5M6_9EUKA</name>
<keyword evidence="1" id="KW-1133">Transmembrane helix</keyword>
<gene>
    <name evidence="2" type="ORF">AKO1_011636</name>
</gene>
<proteinExistence type="predicted"/>